<organism evidence="2 3">
    <name type="scientific">Roseibium aquae</name>
    <dbReference type="NCBI Taxonomy" id="1323746"/>
    <lineage>
        <taxon>Bacteria</taxon>
        <taxon>Pseudomonadati</taxon>
        <taxon>Pseudomonadota</taxon>
        <taxon>Alphaproteobacteria</taxon>
        <taxon>Hyphomicrobiales</taxon>
        <taxon>Stappiaceae</taxon>
        <taxon>Roseibium</taxon>
    </lineage>
</organism>
<evidence type="ECO:0008006" key="4">
    <source>
        <dbReference type="Google" id="ProtNLM"/>
    </source>
</evidence>
<sequence>MAQTDTTPVLSLEAAFERLERAVGGLESAVQRRVDADRSLNSLEDDIQRLGQDRAELAETLDRAQARAERLEEANRDVSRRLVTAMESIRFVLEERGS</sequence>
<accession>A0A916T820</accession>
<evidence type="ECO:0000256" key="1">
    <source>
        <dbReference type="SAM" id="Coils"/>
    </source>
</evidence>
<protein>
    <recommendedName>
        <fullName evidence="4">DUF4164 family protein</fullName>
    </recommendedName>
</protein>
<dbReference type="Pfam" id="PF13747">
    <property type="entry name" value="DUF4164"/>
    <property type="match status" value="1"/>
</dbReference>
<dbReference type="OrthoDB" id="8001694at2"/>
<proteinExistence type="predicted"/>
<evidence type="ECO:0000313" key="2">
    <source>
        <dbReference type="EMBL" id="GGB32730.1"/>
    </source>
</evidence>
<dbReference type="RefSeq" id="WP_150493371.1">
    <property type="nucleotide sequence ID" value="NZ_BMFA01000001.1"/>
</dbReference>
<dbReference type="Proteomes" id="UP000605148">
    <property type="component" value="Unassembled WGS sequence"/>
</dbReference>
<gene>
    <name evidence="2" type="ORF">GCM10011316_01050</name>
</gene>
<dbReference type="EMBL" id="BMFA01000001">
    <property type="protein sequence ID" value="GGB32730.1"/>
    <property type="molecule type" value="Genomic_DNA"/>
</dbReference>
<comment type="caution">
    <text evidence="2">The sequence shown here is derived from an EMBL/GenBank/DDBJ whole genome shotgun (WGS) entry which is preliminary data.</text>
</comment>
<dbReference type="InterPro" id="IPR025310">
    <property type="entry name" value="DUF4164"/>
</dbReference>
<keyword evidence="1" id="KW-0175">Coiled coil</keyword>
<feature type="coiled-coil region" evidence="1">
    <location>
        <begin position="26"/>
        <end position="88"/>
    </location>
</feature>
<name>A0A916T820_9HYPH</name>
<evidence type="ECO:0000313" key="3">
    <source>
        <dbReference type="Proteomes" id="UP000605148"/>
    </source>
</evidence>
<reference evidence="2" key="1">
    <citation type="journal article" date="2014" name="Int. J. Syst. Evol. Microbiol.">
        <title>Complete genome sequence of Corynebacterium casei LMG S-19264T (=DSM 44701T), isolated from a smear-ripened cheese.</title>
        <authorList>
            <consortium name="US DOE Joint Genome Institute (JGI-PGF)"/>
            <person name="Walter F."/>
            <person name="Albersmeier A."/>
            <person name="Kalinowski J."/>
            <person name="Ruckert C."/>
        </authorList>
    </citation>
    <scope>NUCLEOTIDE SEQUENCE</scope>
    <source>
        <strain evidence="2">CGMCC 1.12426</strain>
    </source>
</reference>
<dbReference type="AlphaFoldDB" id="A0A916T820"/>
<reference evidence="2" key="2">
    <citation type="submission" date="2020-09" db="EMBL/GenBank/DDBJ databases">
        <authorList>
            <person name="Sun Q."/>
            <person name="Zhou Y."/>
        </authorList>
    </citation>
    <scope>NUCLEOTIDE SEQUENCE</scope>
    <source>
        <strain evidence="2">CGMCC 1.12426</strain>
    </source>
</reference>
<dbReference type="Gene3D" id="1.20.120.330">
    <property type="entry name" value="Nucleotidyltransferases domain 2"/>
    <property type="match status" value="1"/>
</dbReference>
<keyword evidence="3" id="KW-1185">Reference proteome</keyword>